<feature type="compositionally biased region" description="Polar residues" evidence="1">
    <location>
        <begin position="199"/>
        <end position="209"/>
    </location>
</feature>
<dbReference type="Pfam" id="PF08613">
    <property type="entry name" value="Cyclin"/>
    <property type="match status" value="1"/>
</dbReference>
<dbReference type="GO" id="GO:0016538">
    <property type="term" value="F:cyclin-dependent protein serine/threonine kinase regulator activity"/>
    <property type="evidence" value="ECO:0007669"/>
    <property type="project" value="TreeGrafter"/>
</dbReference>
<name>A0A7H9HXH2_9SACH</name>
<feature type="region of interest" description="Disordered" evidence="1">
    <location>
        <begin position="199"/>
        <end position="229"/>
    </location>
</feature>
<dbReference type="InterPro" id="IPR013922">
    <property type="entry name" value="Cyclin_PHO80-like"/>
</dbReference>
<dbReference type="GO" id="GO:0000307">
    <property type="term" value="C:cyclin-dependent protein kinase holoenzyme complex"/>
    <property type="evidence" value="ECO:0007669"/>
    <property type="project" value="TreeGrafter"/>
</dbReference>
<reference evidence="2 3" key="1">
    <citation type="submission" date="2020-06" db="EMBL/GenBank/DDBJ databases">
        <title>The yeast mating-type switching endonuclease HO is a domesticated member of an unorthodox homing genetic element family.</title>
        <authorList>
            <person name="Coughlan A.Y."/>
            <person name="Lombardi L."/>
            <person name="Braun-Galleani S."/>
            <person name="Martos A.R."/>
            <person name="Galeote V."/>
            <person name="Bigey F."/>
            <person name="Dequin S."/>
            <person name="Byrne K.P."/>
            <person name="Wolfe K.H."/>
        </authorList>
    </citation>
    <scope>NUCLEOTIDE SEQUENCE [LARGE SCALE GENOMIC DNA]</scope>
    <source>
        <strain evidence="2 3">CBS2947</strain>
    </source>
</reference>
<evidence type="ECO:0000313" key="3">
    <source>
        <dbReference type="Proteomes" id="UP000510647"/>
    </source>
</evidence>
<feature type="compositionally biased region" description="Basic and acidic residues" evidence="1">
    <location>
        <begin position="210"/>
        <end position="220"/>
    </location>
</feature>
<evidence type="ECO:0000313" key="2">
    <source>
        <dbReference type="EMBL" id="QLQ81205.1"/>
    </source>
</evidence>
<dbReference type="AlphaFoldDB" id="A0A7H9HXH2"/>
<proteinExistence type="predicted"/>
<dbReference type="Proteomes" id="UP000510647">
    <property type="component" value="Chromosome 5"/>
</dbReference>
<protein>
    <submittedName>
        <fullName evidence="2">Uncharacterized protein</fullName>
    </submittedName>
</protein>
<dbReference type="Gene3D" id="1.10.472.10">
    <property type="entry name" value="Cyclin-like"/>
    <property type="match status" value="1"/>
</dbReference>
<accession>A0A7H9HXH2</accession>
<dbReference type="GO" id="GO:0005634">
    <property type="term" value="C:nucleus"/>
    <property type="evidence" value="ECO:0007669"/>
    <property type="project" value="TreeGrafter"/>
</dbReference>
<keyword evidence="3" id="KW-1185">Reference proteome</keyword>
<sequence>MEVGLKKRLYADGLAREVPGVGDAAEQMVLEDLAEDDTFEIPLRTGYSRNSNFPELDEEFSCLRDSASGNVEKKVRFDANDEPVRRNESSESRLDSGRGKKNVEDLLQYANQLNDYLAQNLDKINTFRSALLSDEQLYMPLSNAATQATTLSASMSNFELSDNEGEDHDLLSPATTAPEISGADYGVLSKSSDSLLNTVPRSVSSASVDSENKRSMDHTLENSPQVENTDVLNSPELDHHLQDLALRKLLKGKEPSLEKDSETFSPQEHSLILTDENTTVHEVPDLTEDEGITILQDTIEHILKLSENDTQNTPEQDIGSSEYAIFTMKSTPTVTYTQLISRIQSKCMFGSIVYLAATFLIQTCFLTRNDHGQLILRRPLTQRQTHRLVIATVRVATKLLEDFVHSHQYFCKVCGVSKRLLTRLEVALIICLKNDGLMITSEKLAATRPINEELKFTEQS</sequence>
<dbReference type="EMBL" id="CP059271">
    <property type="protein sequence ID" value="QLQ81205.1"/>
    <property type="molecule type" value="Genomic_DNA"/>
</dbReference>
<evidence type="ECO:0000256" key="1">
    <source>
        <dbReference type="SAM" id="MobiDB-lite"/>
    </source>
</evidence>
<organism evidence="2 3">
    <name type="scientific">Torulaspora globosa</name>
    <dbReference type="NCBI Taxonomy" id="48254"/>
    <lineage>
        <taxon>Eukaryota</taxon>
        <taxon>Fungi</taxon>
        <taxon>Dikarya</taxon>
        <taxon>Ascomycota</taxon>
        <taxon>Saccharomycotina</taxon>
        <taxon>Saccharomycetes</taxon>
        <taxon>Saccharomycetales</taxon>
        <taxon>Saccharomycetaceae</taxon>
        <taxon>Torulaspora</taxon>
    </lineage>
</organism>
<dbReference type="PANTHER" id="PTHR15615:SF123">
    <property type="entry name" value="PHO85 CYCLIN-10-RELATED"/>
    <property type="match status" value="1"/>
</dbReference>
<dbReference type="OrthoDB" id="5304883at2759"/>
<dbReference type="GO" id="GO:0019901">
    <property type="term" value="F:protein kinase binding"/>
    <property type="evidence" value="ECO:0007669"/>
    <property type="project" value="InterPro"/>
</dbReference>
<dbReference type="PANTHER" id="PTHR15615">
    <property type="match status" value="1"/>
</dbReference>
<feature type="region of interest" description="Disordered" evidence="1">
    <location>
        <begin position="80"/>
        <end position="99"/>
    </location>
</feature>
<gene>
    <name evidence="2" type="ORF">HG537_0E05600</name>
</gene>